<reference evidence="1 2" key="1">
    <citation type="submission" date="2019-06" db="EMBL/GenBank/DDBJ databases">
        <authorList>
            <person name="Meng X."/>
        </authorList>
    </citation>
    <scope>NUCLEOTIDE SEQUENCE [LARGE SCALE GENOMIC DNA]</scope>
    <source>
        <strain evidence="1 2">M625</strain>
    </source>
</reference>
<protein>
    <submittedName>
        <fullName evidence="1">Uncharacterized protein</fullName>
    </submittedName>
</protein>
<dbReference type="OrthoDB" id="1415378at2"/>
<dbReference type="Proteomes" id="UP000315540">
    <property type="component" value="Unassembled WGS sequence"/>
</dbReference>
<sequence length="289" mass="34499">MSPETNISFNHPIKKRVDTTKKSYGVKVDYSPSGNSIQYVFEVAYIEAIEEDYRCEISRKQFFINGKQPKRLVDVLAEKCMSCMYPIQFRISQYGFIQELLNFDQIKKRWEAALVDLKNEYQGDVAEEYFSQINNTLSDAKTFLDALHYDIVFPLMFFRKPALYQTERIQHNYTISLPVLPYKPSIDFIGNQKMYLNDEKGFRFEYTGKDKSNNTIQLKHLINDLDFTLQRVRGMYTTADKQKEIRYSITYLEERDEQYEEEPEAKEEIPKEMIKKKKWFPNLFKRNKK</sequence>
<keyword evidence="2" id="KW-1185">Reference proteome</keyword>
<dbReference type="EMBL" id="VFWZ01000002">
    <property type="protein sequence ID" value="TPN87429.1"/>
    <property type="molecule type" value="Genomic_DNA"/>
</dbReference>
<name>A0A504JKZ5_9FLAO</name>
<organism evidence="1 2">
    <name type="scientific">Aquimarina algicola</name>
    <dbReference type="NCBI Taxonomy" id="2589995"/>
    <lineage>
        <taxon>Bacteria</taxon>
        <taxon>Pseudomonadati</taxon>
        <taxon>Bacteroidota</taxon>
        <taxon>Flavobacteriia</taxon>
        <taxon>Flavobacteriales</taxon>
        <taxon>Flavobacteriaceae</taxon>
        <taxon>Aquimarina</taxon>
    </lineage>
</organism>
<evidence type="ECO:0000313" key="1">
    <source>
        <dbReference type="EMBL" id="TPN87429.1"/>
    </source>
</evidence>
<gene>
    <name evidence="1" type="ORF">FHK87_07555</name>
</gene>
<accession>A0A504JKZ5</accession>
<dbReference type="RefSeq" id="WP_140592071.1">
    <property type="nucleotide sequence ID" value="NZ_VFWZ01000002.1"/>
</dbReference>
<dbReference type="AlphaFoldDB" id="A0A504JKZ5"/>
<proteinExistence type="predicted"/>
<evidence type="ECO:0000313" key="2">
    <source>
        <dbReference type="Proteomes" id="UP000315540"/>
    </source>
</evidence>
<comment type="caution">
    <text evidence="1">The sequence shown here is derived from an EMBL/GenBank/DDBJ whole genome shotgun (WGS) entry which is preliminary data.</text>
</comment>